<reference evidence="5 6" key="1">
    <citation type="journal article" date="2020" name="Cell Host Microbe">
        <title>Functional and Genomic Variation between Human-Derived Isolates of Lachnospiraceae Reveals Inter- and Intra-Species Diversity.</title>
        <authorList>
            <person name="Sorbara M.T."/>
            <person name="Littmann E.R."/>
            <person name="Fontana E."/>
            <person name="Moody T.U."/>
            <person name="Kohout C.E."/>
            <person name="Gjonbalaj M."/>
            <person name="Eaton V."/>
            <person name="Seok R."/>
            <person name="Leiner I.M."/>
            <person name="Pamer E.G."/>
        </authorList>
    </citation>
    <scope>NUCLEOTIDE SEQUENCE [LARGE SCALE GENOMIC DNA]</scope>
    <source>
        <strain evidence="4 5">MSK.17.11</strain>
        <strain evidence="3 6">MSK.17.38</strain>
    </source>
</reference>
<reference evidence="4" key="2">
    <citation type="submission" date="2020-02" db="EMBL/GenBank/DDBJ databases">
        <authorList>
            <person name="Littmann E."/>
            <person name="Sorbara M."/>
        </authorList>
    </citation>
    <scope>NUCLEOTIDE SEQUENCE</scope>
    <source>
        <strain evidence="4">MSK.17.11</strain>
        <strain evidence="3">MSK.17.38</strain>
    </source>
</reference>
<dbReference type="EMBL" id="JAAIUO010000005">
    <property type="protein sequence ID" value="NSK14990.1"/>
    <property type="molecule type" value="Genomic_DNA"/>
</dbReference>
<evidence type="ECO:0000313" key="4">
    <source>
        <dbReference type="EMBL" id="NVH58764.1"/>
    </source>
</evidence>
<organism evidence="4 5">
    <name type="scientific">Dorea phocaeensis</name>
    <dbReference type="NCBI Taxonomy" id="2040291"/>
    <lineage>
        <taxon>Bacteria</taxon>
        <taxon>Bacillati</taxon>
        <taxon>Bacillota</taxon>
        <taxon>Clostridia</taxon>
        <taxon>Lachnospirales</taxon>
        <taxon>Lachnospiraceae</taxon>
        <taxon>Dorea</taxon>
    </lineage>
</organism>
<evidence type="ECO:0000313" key="5">
    <source>
        <dbReference type="Proteomes" id="UP000528555"/>
    </source>
</evidence>
<keyword evidence="1" id="KW-0472">Membrane</keyword>
<name>A0A850HJG8_9FIRM</name>
<keyword evidence="5" id="KW-1185">Reference proteome</keyword>
<proteinExistence type="predicted"/>
<dbReference type="InterPro" id="IPR013693">
    <property type="entry name" value="SpoIID/LytB_N"/>
</dbReference>
<protein>
    <recommendedName>
        <fullName evidence="2">Sporulation stage II protein D amidase enhancer LytB N-terminal domain-containing protein</fullName>
    </recommendedName>
</protein>
<feature type="transmembrane region" description="Helical" evidence="1">
    <location>
        <begin position="7"/>
        <end position="26"/>
    </location>
</feature>
<dbReference type="AlphaFoldDB" id="A0A850HJG8"/>
<evidence type="ECO:0000259" key="2">
    <source>
        <dbReference type="Pfam" id="PF08486"/>
    </source>
</evidence>
<evidence type="ECO:0000313" key="3">
    <source>
        <dbReference type="EMBL" id="NSK14990.1"/>
    </source>
</evidence>
<dbReference type="RefSeq" id="WP_101695272.1">
    <property type="nucleotide sequence ID" value="NZ_JAAITX010000005.1"/>
</dbReference>
<evidence type="ECO:0000313" key="6">
    <source>
        <dbReference type="Proteomes" id="UP000701680"/>
    </source>
</evidence>
<sequence length="298" mass="34225">MYRKLKNLGCYIIIIILLPYVVTVFLNGPSILPDSDVDNTTVKVENVDNKKTKEQEVPIREYCIGVMAQEIPGSYREEAVKAQAVLVRTEVYRKIRENGNDTVLENKGWNQAQMKKVWGDKYGKYYKKFQNAWEDTEGKVLFYENELALTPFFRLSTGCTRDGKEVLGSEEYPYLKIVECPLDIEAKKQIQTITTEDLDAEITALDTAGYVMNVRVGEENWSGEEFRNTYNLASSCFTLQRYNGKMRITTRGIGHGLGMSQHTANKMAEKDQTYEEILQYFFEGTQMKEVAEILLNSE</sequence>
<dbReference type="Proteomes" id="UP000701680">
    <property type="component" value="Unassembled WGS sequence"/>
</dbReference>
<keyword evidence="1" id="KW-1133">Transmembrane helix</keyword>
<dbReference type="Proteomes" id="UP000528555">
    <property type="component" value="Unassembled WGS sequence"/>
</dbReference>
<accession>A0A850HJG8</accession>
<evidence type="ECO:0000256" key="1">
    <source>
        <dbReference type="SAM" id="Phobius"/>
    </source>
</evidence>
<dbReference type="EMBL" id="JAAITX010000005">
    <property type="protein sequence ID" value="NVH58764.1"/>
    <property type="molecule type" value="Genomic_DNA"/>
</dbReference>
<keyword evidence="1" id="KW-0812">Transmembrane</keyword>
<comment type="caution">
    <text evidence="4">The sequence shown here is derived from an EMBL/GenBank/DDBJ whole genome shotgun (WGS) entry which is preliminary data.</text>
</comment>
<dbReference type="OrthoDB" id="9794671at2"/>
<gene>
    <name evidence="4" type="ORF">G5A66_08920</name>
    <name evidence="3" type="ORF">G5A75_08940</name>
</gene>
<feature type="domain" description="Sporulation stage II protein D amidase enhancer LytB N-terminal" evidence="2">
    <location>
        <begin position="49"/>
        <end position="143"/>
    </location>
</feature>
<dbReference type="Pfam" id="PF08486">
    <property type="entry name" value="SpoIID"/>
    <property type="match status" value="1"/>
</dbReference>